<accession>A0A0R3RGW7</accession>
<name>A0A0R3RGW7_9BILA</name>
<evidence type="ECO:0000313" key="1">
    <source>
        <dbReference type="Proteomes" id="UP000050640"/>
    </source>
</evidence>
<sequence length="196" mass="21917">MKIPLGFVNEKNKWMQIRDGQKNDSGIVSVEPSLAVLQIGNDLKFEAATKKEKYAAVVCEHRNSALSVIENRTCGDGFVLLAINNASKCYLFHEFEDPLIEGNSFEAVSSYCRSQNAELFDPVDSGDLYIMQKIGEASGYAVSASSKQIHRQYGYINQKVRNNKEEPMTAAGYKYSIVGVRLPFVVAQIQLKFDIF</sequence>
<dbReference type="AlphaFoldDB" id="A0A0R3RGW7"/>
<evidence type="ECO:0000313" key="2">
    <source>
        <dbReference type="WBParaSite" id="EEL_0000066401-mRNA-1"/>
    </source>
</evidence>
<keyword evidence="1" id="KW-1185">Reference proteome</keyword>
<organism evidence="1 2">
    <name type="scientific">Elaeophora elaphi</name>
    <dbReference type="NCBI Taxonomy" id="1147741"/>
    <lineage>
        <taxon>Eukaryota</taxon>
        <taxon>Metazoa</taxon>
        <taxon>Ecdysozoa</taxon>
        <taxon>Nematoda</taxon>
        <taxon>Chromadorea</taxon>
        <taxon>Rhabditida</taxon>
        <taxon>Spirurina</taxon>
        <taxon>Spiruromorpha</taxon>
        <taxon>Filarioidea</taxon>
        <taxon>Onchocercidae</taxon>
        <taxon>Elaeophora</taxon>
    </lineage>
</organism>
<dbReference type="WBParaSite" id="EEL_0000066401-mRNA-1">
    <property type="protein sequence ID" value="EEL_0000066401-mRNA-1"/>
    <property type="gene ID" value="EEL_0000066401"/>
</dbReference>
<dbReference type="Proteomes" id="UP000050640">
    <property type="component" value="Unplaced"/>
</dbReference>
<reference evidence="2" key="1">
    <citation type="submission" date="2017-02" db="UniProtKB">
        <authorList>
            <consortium name="WormBaseParasite"/>
        </authorList>
    </citation>
    <scope>IDENTIFICATION</scope>
</reference>
<protein>
    <submittedName>
        <fullName evidence="2">CN hydrolase domain-containing protein</fullName>
    </submittedName>
</protein>
<proteinExistence type="predicted"/>